<reference evidence="1" key="2">
    <citation type="submission" date="2020-05" db="UniProtKB">
        <authorList>
            <consortium name="EnsemblMetazoa"/>
        </authorList>
    </citation>
    <scope>IDENTIFICATION</scope>
    <source>
        <strain evidence="1">IAEA</strain>
    </source>
</reference>
<reference evidence="2" key="1">
    <citation type="submission" date="2015-01" db="EMBL/GenBank/DDBJ databases">
        <authorList>
            <person name="Aksoy S."/>
            <person name="Warren W."/>
            <person name="Wilson R.K."/>
        </authorList>
    </citation>
    <scope>NUCLEOTIDE SEQUENCE [LARGE SCALE GENOMIC DNA]</scope>
    <source>
        <strain evidence="2">IAEA</strain>
    </source>
</reference>
<evidence type="ECO:0000313" key="1">
    <source>
        <dbReference type="EnsemblMetazoa" id="GPPI003525-PA"/>
    </source>
</evidence>
<dbReference type="VEuPathDB" id="VectorBase:GPPI003525"/>
<dbReference type="Proteomes" id="UP000092460">
    <property type="component" value="Unassembled WGS sequence"/>
</dbReference>
<evidence type="ECO:0000313" key="2">
    <source>
        <dbReference type="Proteomes" id="UP000092460"/>
    </source>
</evidence>
<keyword evidence="2" id="KW-1185">Reference proteome</keyword>
<proteinExistence type="predicted"/>
<organism evidence="1 2">
    <name type="scientific">Glossina palpalis gambiensis</name>
    <dbReference type="NCBI Taxonomy" id="67801"/>
    <lineage>
        <taxon>Eukaryota</taxon>
        <taxon>Metazoa</taxon>
        <taxon>Ecdysozoa</taxon>
        <taxon>Arthropoda</taxon>
        <taxon>Hexapoda</taxon>
        <taxon>Insecta</taxon>
        <taxon>Pterygota</taxon>
        <taxon>Neoptera</taxon>
        <taxon>Endopterygota</taxon>
        <taxon>Diptera</taxon>
        <taxon>Brachycera</taxon>
        <taxon>Muscomorpha</taxon>
        <taxon>Hippoboscoidea</taxon>
        <taxon>Glossinidae</taxon>
        <taxon>Glossina</taxon>
    </lineage>
</organism>
<sequence length="116" mass="13868">HNVLHFSVLPTFLKKEKRKQEERKGREDQKTDRRKDVFLRHYFNCKRSVRARNILHPLYTLVRLFVINSPSHKYSPGVISSTFYFIFNFNQFNHCAKQPKPIPSKRSDDTKDTSTN</sequence>
<protein>
    <submittedName>
        <fullName evidence="1">Uncharacterized protein</fullName>
    </submittedName>
</protein>
<accession>A0A1B0AP58</accession>
<dbReference type="EMBL" id="JXJN01001210">
    <property type="status" value="NOT_ANNOTATED_CDS"/>
    <property type="molecule type" value="Genomic_DNA"/>
</dbReference>
<dbReference type="EnsemblMetazoa" id="GPPI003525-RA">
    <property type="protein sequence ID" value="GPPI003525-PA"/>
    <property type="gene ID" value="GPPI003525"/>
</dbReference>
<dbReference type="AlphaFoldDB" id="A0A1B0AP58"/>
<name>A0A1B0AP58_9MUSC</name>